<dbReference type="AlphaFoldDB" id="A0AAW2VYX5"/>
<gene>
    <name evidence="1" type="ORF">Slati_2696400</name>
</gene>
<sequence>MAAMKSTAKGLSLKCSKSMTSRMGIECPMEICTKSRMVAEEPALARGRLGAAAGRWQTAGSFFVVLLKS</sequence>
<evidence type="ECO:0000313" key="1">
    <source>
        <dbReference type="EMBL" id="KAL0433621.1"/>
    </source>
</evidence>
<name>A0AAW2VYX5_9LAMI</name>
<dbReference type="EMBL" id="JACGWN010000009">
    <property type="protein sequence ID" value="KAL0433621.1"/>
    <property type="molecule type" value="Genomic_DNA"/>
</dbReference>
<organism evidence="1">
    <name type="scientific">Sesamum latifolium</name>
    <dbReference type="NCBI Taxonomy" id="2727402"/>
    <lineage>
        <taxon>Eukaryota</taxon>
        <taxon>Viridiplantae</taxon>
        <taxon>Streptophyta</taxon>
        <taxon>Embryophyta</taxon>
        <taxon>Tracheophyta</taxon>
        <taxon>Spermatophyta</taxon>
        <taxon>Magnoliopsida</taxon>
        <taxon>eudicotyledons</taxon>
        <taxon>Gunneridae</taxon>
        <taxon>Pentapetalae</taxon>
        <taxon>asterids</taxon>
        <taxon>lamiids</taxon>
        <taxon>Lamiales</taxon>
        <taxon>Pedaliaceae</taxon>
        <taxon>Sesamum</taxon>
    </lineage>
</organism>
<protein>
    <submittedName>
        <fullName evidence="1">Uncharacterized protein</fullName>
    </submittedName>
</protein>
<reference evidence="1" key="2">
    <citation type="journal article" date="2024" name="Plant">
        <title>Genomic evolution and insights into agronomic trait innovations of Sesamum species.</title>
        <authorList>
            <person name="Miao H."/>
            <person name="Wang L."/>
            <person name="Qu L."/>
            <person name="Liu H."/>
            <person name="Sun Y."/>
            <person name="Le M."/>
            <person name="Wang Q."/>
            <person name="Wei S."/>
            <person name="Zheng Y."/>
            <person name="Lin W."/>
            <person name="Duan Y."/>
            <person name="Cao H."/>
            <person name="Xiong S."/>
            <person name="Wang X."/>
            <person name="Wei L."/>
            <person name="Li C."/>
            <person name="Ma Q."/>
            <person name="Ju M."/>
            <person name="Zhao R."/>
            <person name="Li G."/>
            <person name="Mu C."/>
            <person name="Tian Q."/>
            <person name="Mei H."/>
            <person name="Zhang T."/>
            <person name="Gao T."/>
            <person name="Zhang H."/>
        </authorList>
    </citation>
    <scope>NUCLEOTIDE SEQUENCE</scope>
    <source>
        <strain evidence="1">KEN1</strain>
    </source>
</reference>
<proteinExistence type="predicted"/>
<reference evidence="1" key="1">
    <citation type="submission" date="2020-06" db="EMBL/GenBank/DDBJ databases">
        <authorList>
            <person name="Li T."/>
            <person name="Hu X."/>
            <person name="Zhang T."/>
            <person name="Song X."/>
            <person name="Zhang H."/>
            <person name="Dai N."/>
            <person name="Sheng W."/>
            <person name="Hou X."/>
            <person name="Wei L."/>
        </authorList>
    </citation>
    <scope>NUCLEOTIDE SEQUENCE</scope>
    <source>
        <strain evidence="1">KEN1</strain>
        <tissue evidence="1">Leaf</tissue>
    </source>
</reference>
<comment type="caution">
    <text evidence="1">The sequence shown here is derived from an EMBL/GenBank/DDBJ whole genome shotgun (WGS) entry which is preliminary data.</text>
</comment>
<accession>A0AAW2VYX5</accession>